<dbReference type="KEGG" id="cama:F384_10225"/>
<dbReference type="Proteomes" id="UP000034085">
    <property type="component" value="Chromosome"/>
</dbReference>
<reference evidence="1 2" key="1">
    <citation type="journal article" date="2013" name="Appl. Microbiol. Biotechnol.">
        <title>Glycerol assimilation and production of 1,3-propanediol by Citrobacter amalonaticus Y19.</title>
        <authorList>
            <person name="Ainala S.K."/>
            <person name="Ashok S."/>
            <person name="Ko Y."/>
            <person name="Park S."/>
        </authorList>
    </citation>
    <scope>NUCLEOTIDE SEQUENCE [LARGE SCALE GENOMIC DNA]</scope>
    <source>
        <strain evidence="1 2">Y19</strain>
    </source>
</reference>
<dbReference type="EMBL" id="CP011132">
    <property type="protein sequence ID" value="AKE58991.1"/>
    <property type="molecule type" value="Genomic_DNA"/>
</dbReference>
<proteinExistence type="predicted"/>
<dbReference type="HOGENOM" id="CLU_1728112_0_0_6"/>
<dbReference type="AlphaFoldDB" id="A0A0F6TUT2"/>
<protein>
    <submittedName>
        <fullName evidence="1">Uncharacterized protein</fullName>
    </submittedName>
</protein>
<name>A0A0F6TUT2_CITAM</name>
<evidence type="ECO:0000313" key="1">
    <source>
        <dbReference type="EMBL" id="AKE58991.1"/>
    </source>
</evidence>
<evidence type="ECO:0000313" key="2">
    <source>
        <dbReference type="Proteomes" id="UP000034085"/>
    </source>
</evidence>
<accession>A0A0F6TUT2</accession>
<gene>
    <name evidence="1" type="ORF">F384_10225</name>
</gene>
<dbReference type="PATRIC" id="fig|1261127.3.peg.2128"/>
<sequence length="151" mass="17487">MLIARIPEDILWSLNVLFPINKGECFSNSGVATICNLGDYEYSKIIKSHQLLIQYALGFLSPPGNDTVPHAWLICTKDNKTTFYWDPTLQLNSPLWNQKSQEFRYATRYVLTSDELRNWFRNKYPDRKLTIDGIPDGNTRFPIINQTGLIE</sequence>
<organism evidence="1 2">
    <name type="scientific">Citrobacter amalonaticus Y19</name>
    <dbReference type="NCBI Taxonomy" id="1261127"/>
    <lineage>
        <taxon>Bacteria</taxon>
        <taxon>Pseudomonadati</taxon>
        <taxon>Pseudomonadota</taxon>
        <taxon>Gammaproteobacteria</taxon>
        <taxon>Enterobacterales</taxon>
        <taxon>Enterobacteriaceae</taxon>
        <taxon>Citrobacter</taxon>
    </lineage>
</organism>